<dbReference type="SMART" id="SM00855">
    <property type="entry name" value="PGAM"/>
    <property type="match status" value="1"/>
</dbReference>
<proteinExistence type="predicted"/>
<dbReference type="InterPro" id="IPR013078">
    <property type="entry name" value="His_Pase_superF_clade-1"/>
</dbReference>
<evidence type="ECO:0000313" key="1">
    <source>
        <dbReference type="EMBL" id="CEN56304.1"/>
    </source>
</evidence>
<dbReference type="CDD" id="cd07067">
    <property type="entry name" value="HP_PGM_like"/>
    <property type="match status" value="1"/>
</dbReference>
<keyword evidence="2" id="KW-1185">Reference proteome</keyword>
<name>A0A0B7IYX9_9PROT</name>
<dbReference type="InterPro" id="IPR029033">
    <property type="entry name" value="His_PPase_superfam"/>
</dbReference>
<accession>A0A0B7IYX9</accession>
<dbReference type="RefSeq" id="WP_045751422.1">
    <property type="nucleotide sequence ID" value="NZ_LN794158.1"/>
</dbReference>
<dbReference type="HOGENOM" id="CLU_084603_3_0_4"/>
<reference evidence="2" key="1">
    <citation type="submission" date="2014-12" db="EMBL/GenBank/DDBJ databases">
        <authorList>
            <person name="Salcher M.M."/>
        </authorList>
    </citation>
    <scope>NUCLEOTIDE SEQUENCE [LARGE SCALE GENOMIC DNA]</scope>
    <source>
        <strain evidence="2">MMS-10A-171</strain>
    </source>
</reference>
<dbReference type="Pfam" id="PF00300">
    <property type="entry name" value="His_Phos_1"/>
    <property type="match status" value="1"/>
</dbReference>
<dbReference type="Proteomes" id="UP000056322">
    <property type="component" value="Chromosome 1"/>
</dbReference>
<dbReference type="AlphaFoldDB" id="A0A0B7IYX9"/>
<gene>
    <name evidence="1" type="ORF">BN1209_1266</name>
</gene>
<dbReference type="EMBL" id="LN794158">
    <property type="protein sequence ID" value="CEN56304.1"/>
    <property type="molecule type" value="Genomic_DNA"/>
</dbReference>
<dbReference type="Gene3D" id="3.40.50.1240">
    <property type="entry name" value="Phosphoglycerate mutase-like"/>
    <property type="match status" value="1"/>
</dbReference>
<dbReference type="OrthoDB" id="9814783at2"/>
<dbReference type="SUPFAM" id="SSF53254">
    <property type="entry name" value="Phosphoglycerate mutase-like"/>
    <property type="match status" value="1"/>
</dbReference>
<dbReference type="STRING" id="1581680.BN1209_1266"/>
<sequence>MELILWRHAEAEDGYPDDERALTSTGLEQAKKMAAWLKARMPKETRILVSPAKRAQQTASALDLPFTTLHELAPSASPHDLLKVANWDTSKGAVLIVGHQPTLGMAAAIAMTHKTHYWCVKKGAVWWIASRIRAEEEQAIIRAVISPDML</sequence>
<organism evidence="1 2">
    <name type="scientific">Candidatus Methylopumilus turicensis</name>
    <dbReference type="NCBI Taxonomy" id="1581680"/>
    <lineage>
        <taxon>Bacteria</taxon>
        <taxon>Pseudomonadati</taxon>
        <taxon>Pseudomonadota</taxon>
        <taxon>Betaproteobacteria</taxon>
        <taxon>Nitrosomonadales</taxon>
        <taxon>Methylophilaceae</taxon>
        <taxon>Candidatus Methylopumilus</taxon>
    </lineage>
</organism>
<dbReference type="KEGG" id="mbac:BN1209_1266"/>
<protein>
    <submittedName>
        <fullName evidence="1">Phosphohistidine phosphatase, SixA</fullName>
    </submittedName>
</protein>
<evidence type="ECO:0000313" key="2">
    <source>
        <dbReference type="Proteomes" id="UP000056322"/>
    </source>
</evidence>